<accession>A0A1V1P208</accession>
<name>A0A1V1P208_9BACT</name>
<sequence length="236" mass="28070">MVSHNADFYHHFYYLMIRSACPSGRVIETDNCILIYLENNQEQFFINFSCQYSVEELLNQIKVSGMMSPDCNVYKMAIHFDLVQRKIDAWDVEMPKPKPVEIPLHMKKTIQPIKIFLASSSELSQERQELALLIQKENNQLIKQGKYLELVIWENLLHSFQGERIQDYFNEKMLECNVIVVIIGQKIGNFTHEEFNVAWEHLKKDIIQIFCLYMSRIYQFLLRIELPLRITPECWI</sequence>
<comment type="caution">
    <text evidence="1">The sequence shown here is derived from an EMBL/GenBank/DDBJ whole genome shotgun (WGS) entry which is preliminary data.</text>
</comment>
<dbReference type="Proteomes" id="UP000189670">
    <property type="component" value="Unassembled WGS sequence"/>
</dbReference>
<protein>
    <submittedName>
        <fullName evidence="1">Uncharacterized protein</fullName>
    </submittedName>
</protein>
<dbReference type="AlphaFoldDB" id="A0A1V1P208"/>
<organism evidence="1 2">
    <name type="scientific">Candidatus Magnetoglobus multicellularis str. Araruama</name>
    <dbReference type="NCBI Taxonomy" id="890399"/>
    <lineage>
        <taxon>Bacteria</taxon>
        <taxon>Pseudomonadati</taxon>
        <taxon>Thermodesulfobacteriota</taxon>
        <taxon>Desulfobacteria</taxon>
        <taxon>Desulfobacterales</taxon>
        <taxon>Desulfobacteraceae</taxon>
        <taxon>Candidatus Magnetoglobus</taxon>
    </lineage>
</organism>
<evidence type="ECO:0000313" key="1">
    <source>
        <dbReference type="EMBL" id="ETR68848.1"/>
    </source>
</evidence>
<gene>
    <name evidence="1" type="ORF">OMM_04314</name>
</gene>
<evidence type="ECO:0000313" key="2">
    <source>
        <dbReference type="Proteomes" id="UP000189670"/>
    </source>
</evidence>
<reference evidence="2" key="1">
    <citation type="submission" date="2012-11" db="EMBL/GenBank/DDBJ databases">
        <authorList>
            <person name="Lucero-Rivera Y.E."/>
            <person name="Tovar-Ramirez D."/>
        </authorList>
    </citation>
    <scope>NUCLEOTIDE SEQUENCE [LARGE SCALE GENOMIC DNA]</scope>
    <source>
        <strain evidence="2">Araruama</strain>
    </source>
</reference>
<dbReference type="EMBL" id="ATBP01000816">
    <property type="protein sequence ID" value="ETR68848.1"/>
    <property type="molecule type" value="Genomic_DNA"/>
</dbReference>
<proteinExistence type="predicted"/>